<sequence>MQAQAPCLLIPSSSTEPGPDAGAPEPAASRVDPPGPPAAGAGVRRLPEIAGAAAEPAARAGHPGWTASLLAERQAADLRQDLARFGVGVGLAALYGLALGARQGGVSLVQHAAGVPAAMVAVACLGVPALTIVLTLFDAPLDPARALSATARAAAATGLVLGGLAPAAALFVVTSGAHETAAILGLIGLAVGGVIGVRVLLHDLGAVLRPDRGPLTWSGTTAALLGFAGFAVALALRVWWGTLPILRGGVL</sequence>
<accession>S4XYB5</accession>
<gene>
    <name evidence="3" type="ORF">SCE1572_29310</name>
</gene>
<dbReference type="PATRIC" id="fig|1254432.3.peg.6620"/>
<feature type="transmembrane region" description="Helical" evidence="2">
    <location>
        <begin position="113"/>
        <end position="137"/>
    </location>
</feature>
<dbReference type="AlphaFoldDB" id="S4XYB5"/>
<dbReference type="RefSeq" id="WP_020737771.1">
    <property type="nucleotide sequence ID" value="NC_021658.1"/>
</dbReference>
<name>S4XYB5_SORCE</name>
<keyword evidence="2" id="KW-0472">Membrane</keyword>
<keyword evidence="2" id="KW-0812">Transmembrane</keyword>
<feature type="transmembrane region" description="Helical" evidence="2">
    <location>
        <begin position="82"/>
        <end position="101"/>
    </location>
</feature>
<feature type="compositionally biased region" description="Low complexity" evidence="1">
    <location>
        <begin position="16"/>
        <end position="28"/>
    </location>
</feature>
<keyword evidence="2" id="KW-1133">Transmembrane helix</keyword>
<dbReference type="HOGENOM" id="CLU_096808_0_0_7"/>
<dbReference type="EMBL" id="CP003969">
    <property type="protein sequence ID" value="AGP38217.1"/>
    <property type="molecule type" value="Genomic_DNA"/>
</dbReference>
<evidence type="ECO:0000256" key="1">
    <source>
        <dbReference type="SAM" id="MobiDB-lite"/>
    </source>
</evidence>
<feature type="transmembrane region" description="Helical" evidence="2">
    <location>
        <begin position="180"/>
        <end position="201"/>
    </location>
</feature>
<proteinExistence type="predicted"/>
<evidence type="ECO:0000313" key="3">
    <source>
        <dbReference type="EMBL" id="AGP38217.1"/>
    </source>
</evidence>
<dbReference type="STRING" id="1254432.SCE1572_29310"/>
<reference evidence="3 4" key="1">
    <citation type="journal article" date="2013" name="Sci. Rep.">
        <title>Extraordinary expansion of a Sorangium cellulosum genome from an alkaline milieu.</title>
        <authorList>
            <person name="Han K."/>
            <person name="Li Z.F."/>
            <person name="Peng R."/>
            <person name="Zhu L.P."/>
            <person name="Zhou T."/>
            <person name="Wang L.G."/>
            <person name="Li S.G."/>
            <person name="Zhang X.B."/>
            <person name="Hu W."/>
            <person name="Wu Z.H."/>
            <person name="Qin N."/>
            <person name="Li Y.Z."/>
        </authorList>
    </citation>
    <scope>NUCLEOTIDE SEQUENCE [LARGE SCALE GENOMIC DNA]</scope>
    <source>
        <strain evidence="3 4">So0157-2</strain>
    </source>
</reference>
<organism evidence="3 4">
    <name type="scientific">Sorangium cellulosum So0157-2</name>
    <dbReference type="NCBI Taxonomy" id="1254432"/>
    <lineage>
        <taxon>Bacteria</taxon>
        <taxon>Pseudomonadati</taxon>
        <taxon>Myxococcota</taxon>
        <taxon>Polyangia</taxon>
        <taxon>Polyangiales</taxon>
        <taxon>Polyangiaceae</taxon>
        <taxon>Sorangium</taxon>
    </lineage>
</organism>
<feature type="region of interest" description="Disordered" evidence="1">
    <location>
        <begin position="1"/>
        <end position="42"/>
    </location>
</feature>
<protein>
    <submittedName>
        <fullName evidence="3">Uncharacterized protein</fullName>
    </submittedName>
</protein>
<dbReference type="KEGG" id="scu:SCE1572_29310"/>
<dbReference type="Proteomes" id="UP000014803">
    <property type="component" value="Chromosome"/>
</dbReference>
<feature type="transmembrane region" description="Helical" evidence="2">
    <location>
        <begin position="149"/>
        <end position="174"/>
    </location>
</feature>
<evidence type="ECO:0000256" key="2">
    <source>
        <dbReference type="SAM" id="Phobius"/>
    </source>
</evidence>
<feature type="transmembrane region" description="Helical" evidence="2">
    <location>
        <begin position="222"/>
        <end position="240"/>
    </location>
</feature>
<evidence type="ECO:0000313" key="4">
    <source>
        <dbReference type="Proteomes" id="UP000014803"/>
    </source>
</evidence>